<proteinExistence type="predicted"/>
<reference evidence="1 3" key="2">
    <citation type="submission" date="2018-11" db="EMBL/GenBank/DDBJ databases">
        <authorList>
            <consortium name="Pathogen Informatics"/>
        </authorList>
    </citation>
    <scope>NUCLEOTIDE SEQUENCE [LARGE SCALE GENOMIC DNA]</scope>
</reference>
<evidence type="ECO:0000313" key="3">
    <source>
        <dbReference type="Proteomes" id="UP000274756"/>
    </source>
</evidence>
<organism evidence="2 4">
    <name type="scientific">Dracunculus medinensis</name>
    <name type="common">Guinea worm</name>
    <dbReference type="NCBI Taxonomy" id="318479"/>
    <lineage>
        <taxon>Eukaryota</taxon>
        <taxon>Metazoa</taxon>
        <taxon>Ecdysozoa</taxon>
        <taxon>Nematoda</taxon>
        <taxon>Chromadorea</taxon>
        <taxon>Rhabditida</taxon>
        <taxon>Spirurina</taxon>
        <taxon>Dracunculoidea</taxon>
        <taxon>Dracunculidae</taxon>
        <taxon>Dracunculus</taxon>
    </lineage>
</organism>
<dbReference type="EMBL" id="UYYG01001181">
    <property type="protein sequence ID" value="VDN59427.1"/>
    <property type="molecule type" value="Genomic_DNA"/>
</dbReference>
<dbReference type="Proteomes" id="UP000038040">
    <property type="component" value="Unplaced"/>
</dbReference>
<dbReference type="WBParaSite" id="DME_0000587601-mRNA-1">
    <property type="protein sequence ID" value="DME_0000587601-mRNA-1"/>
    <property type="gene ID" value="DME_0000587601"/>
</dbReference>
<dbReference type="OrthoDB" id="5774418at2759"/>
<dbReference type="PANTHER" id="PTHR34401">
    <property type="entry name" value="PROTEIN CBG12388-RELATED"/>
    <property type="match status" value="1"/>
</dbReference>
<dbReference type="Proteomes" id="UP000274756">
    <property type="component" value="Unassembled WGS sequence"/>
</dbReference>
<name>A0A0N4UEQ6_DRAME</name>
<evidence type="ECO:0000313" key="2">
    <source>
        <dbReference type="Proteomes" id="UP000038040"/>
    </source>
</evidence>
<dbReference type="PANTHER" id="PTHR34401:SF6">
    <property type="entry name" value="DUF19 DOMAIN-CONTAINING PROTEIN"/>
    <property type="match status" value="1"/>
</dbReference>
<reference evidence="4" key="1">
    <citation type="submission" date="2017-02" db="UniProtKB">
        <authorList>
            <consortium name="WormBaseParasite"/>
        </authorList>
    </citation>
    <scope>IDENTIFICATION</scope>
</reference>
<gene>
    <name evidence="1" type="ORF">DME_LOCUS9400</name>
</gene>
<evidence type="ECO:0000313" key="4">
    <source>
        <dbReference type="WBParaSite" id="DME_0000587601-mRNA-1"/>
    </source>
</evidence>
<keyword evidence="3" id="KW-1185">Reference proteome</keyword>
<accession>A0A0N4UEQ6</accession>
<protein>
    <submittedName>
        <fullName evidence="4">Apple domain-containing protein</fullName>
    </submittedName>
</protein>
<evidence type="ECO:0000313" key="1">
    <source>
        <dbReference type="EMBL" id="VDN59427.1"/>
    </source>
</evidence>
<sequence length="177" mass="19973">MDFLPVFQSQVLFRGKDVINHAAIVGVDVRQCSCKEQQSCTKEMKEQAADCFQPCWSGIREVNLCVESDSGPRIQKTNISEVFRLSERAIAHKTDSLSSIIPNSIRKIVETASNFGICLKTCFLKKNENGFCFDRNECQPLILEMKAKRTLRRCTRSINWKKEAGELCQCSVDAGLS</sequence>
<dbReference type="AlphaFoldDB" id="A0A0N4UEQ6"/>